<evidence type="ECO:0000313" key="1">
    <source>
        <dbReference type="EMBL" id="KAK2970267.1"/>
    </source>
</evidence>
<comment type="caution">
    <text evidence="1">The sequence shown here is derived from an EMBL/GenBank/DDBJ whole genome shotgun (WGS) entry which is preliminary data.</text>
</comment>
<protein>
    <submittedName>
        <fullName evidence="1">Uncharacterized protein</fullName>
    </submittedName>
</protein>
<dbReference type="Proteomes" id="UP001187471">
    <property type="component" value="Unassembled WGS sequence"/>
</dbReference>
<keyword evidence="2" id="KW-1185">Reference proteome</keyword>
<accession>A0AA88QIT6</accession>
<reference evidence="1" key="1">
    <citation type="submission" date="2022-12" db="EMBL/GenBank/DDBJ databases">
        <title>Draft genome assemblies for two species of Escallonia (Escalloniales).</title>
        <authorList>
            <person name="Chanderbali A."/>
            <person name="Dervinis C."/>
            <person name="Anghel I."/>
            <person name="Soltis D."/>
            <person name="Soltis P."/>
            <person name="Zapata F."/>
        </authorList>
    </citation>
    <scope>NUCLEOTIDE SEQUENCE</scope>
    <source>
        <strain evidence="1">UCBG92.1500</strain>
        <tissue evidence="1">Leaf</tissue>
    </source>
</reference>
<organism evidence="1 2">
    <name type="scientific">Escallonia rubra</name>
    <dbReference type="NCBI Taxonomy" id="112253"/>
    <lineage>
        <taxon>Eukaryota</taxon>
        <taxon>Viridiplantae</taxon>
        <taxon>Streptophyta</taxon>
        <taxon>Embryophyta</taxon>
        <taxon>Tracheophyta</taxon>
        <taxon>Spermatophyta</taxon>
        <taxon>Magnoliopsida</taxon>
        <taxon>eudicotyledons</taxon>
        <taxon>Gunneridae</taxon>
        <taxon>Pentapetalae</taxon>
        <taxon>asterids</taxon>
        <taxon>campanulids</taxon>
        <taxon>Escalloniales</taxon>
        <taxon>Escalloniaceae</taxon>
        <taxon>Escallonia</taxon>
    </lineage>
</organism>
<dbReference type="EMBL" id="JAVXUO010002741">
    <property type="protein sequence ID" value="KAK2970267.1"/>
    <property type="molecule type" value="Genomic_DNA"/>
</dbReference>
<proteinExistence type="predicted"/>
<sequence length="143" mass="16519">MGLLDHPSTPSRIWSNRTGFEDLHGLLFCGYLGEKTSRCFNVSSTIPLTSSEAEDTALEPQNHFVEEPIFYLAWTKHIGSSFMVRNVGFFNAEELERKRMVIVYEAVKMRITTFLGHNVLRLETHLKRALQLKLKEEVDDFKL</sequence>
<name>A0AA88QIT6_9ASTE</name>
<dbReference type="AlphaFoldDB" id="A0AA88QIT6"/>
<gene>
    <name evidence="1" type="ORF">RJ640_018452</name>
</gene>
<evidence type="ECO:0000313" key="2">
    <source>
        <dbReference type="Proteomes" id="UP001187471"/>
    </source>
</evidence>